<evidence type="ECO:0000256" key="2">
    <source>
        <dbReference type="ARBA" id="ARBA00022448"/>
    </source>
</evidence>
<evidence type="ECO:0000256" key="7">
    <source>
        <dbReference type="ARBA" id="ARBA00022989"/>
    </source>
</evidence>
<dbReference type="InterPro" id="IPR041647">
    <property type="entry name" value="IRK_C"/>
</dbReference>
<dbReference type="PANTHER" id="PTHR11767:SF102">
    <property type="entry name" value="INWARDLY RECTIFYING POTASSIUM CHANNEL 1, ISOFORM F"/>
    <property type="match status" value="1"/>
</dbReference>
<keyword evidence="9 14" id="KW-0472">Membrane</keyword>
<comment type="catalytic activity">
    <reaction evidence="11">
        <text>K(+)(in) = K(+)(out)</text>
        <dbReference type="Rhea" id="RHEA:29463"/>
        <dbReference type="ChEBI" id="CHEBI:29103"/>
    </reaction>
</comment>
<proteinExistence type="inferred from homology"/>
<dbReference type="Pfam" id="PF17655">
    <property type="entry name" value="IRK_C"/>
    <property type="match status" value="1"/>
</dbReference>
<evidence type="ECO:0000256" key="10">
    <source>
        <dbReference type="ARBA" id="ARBA00023303"/>
    </source>
</evidence>
<dbReference type="InterPro" id="IPR040445">
    <property type="entry name" value="Kir_TM"/>
</dbReference>
<evidence type="ECO:0000256" key="4">
    <source>
        <dbReference type="ARBA" id="ARBA00022692"/>
    </source>
</evidence>
<feature type="domain" description="Potassium channel inwardly rectifying transmembrane" evidence="15">
    <location>
        <begin position="79"/>
        <end position="219"/>
    </location>
</feature>
<dbReference type="GO" id="GO:0005242">
    <property type="term" value="F:inward rectifier potassium channel activity"/>
    <property type="evidence" value="ECO:0007669"/>
    <property type="project" value="InterPro"/>
</dbReference>
<accession>A0AAD9NHS5</accession>
<evidence type="ECO:0000256" key="12">
    <source>
        <dbReference type="RuleBase" id="RU003822"/>
    </source>
</evidence>
<gene>
    <name evidence="17" type="ORF">NP493_1144g00022</name>
</gene>
<dbReference type="Gene3D" id="2.60.40.1400">
    <property type="entry name" value="G protein-activated inward rectifier potassium channel 1"/>
    <property type="match status" value="1"/>
</dbReference>
<dbReference type="PANTHER" id="PTHR11767">
    <property type="entry name" value="INWARD RECTIFIER POTASSIUM CHANNEL"/>
    <property type="match status" value="1"/>
</dbReference>
<dbReference type="GO" id="GO:0034702">
    <property type="term" value="C:monoatomic ion channel complex"/>
    <property type="evidence" value="ECO:0007669"/>
    <property type="project" value="UniProtKB-KW"/>
</dbReference>
<evidence type="ECO:0000256" key="1">
    <source>
        <dbReference type="ARBA" id="ARBA00004141"/>
    </source>
</evidence>
<keyword evidence="2 12" id="KW-0813">Transport</keyword>
<evidence type="ECO:0000256" key="8">
    <source>
        <dbReference type="ARBA" id="ARBA00023065"/>
    </source>
</evidence>
<dbReference type="InterPro" id="IPR014756">
    <property type="entry name" value="Ig_E-set"/>
</dbReference>
<evidence type="ECO:0000256" key="5">
    <source>
        <dbReference type="ARBA" id="ARBA00022882"/>
    </source>
</evidence>
<name>A0AAD9NHS5_RIDPI</name>
<dbReference type="GO" id="GO:0005886">
    <property type="term" value="C:plasma membrane"/>
    <property type="evidence" value="ECO:0007669"/>
    <property type="project" value="TreeGrafter"/>
</dbReference>
<feature type="transmembrane region" description="Helical" evidence="14">
    <location>
        <begin position="190"/>
        <end position="214"/>
    </location>
</feature>
<evidence type="ECO:0000259" key="15">
    <source>
        <dbReference type="Pfam" id="PF01007"/>
    </source>
</evidence>
<evidence type="ECO:0000256" key="9">
    <source>
        <dbReference type="ARBA" id="ARBA00023136"/>
    </source>
</evidence>
<reference evidence="17" key="1">
    <citation type="journal article" date="2023" name="Mol. Biol. Evol.">
        <title>Third-Generation Sequencing Reveals the Adaptive Role of the Epigenome in Three Deep-Sea Polychaetes.</title>
        <authorList>
            <person name="Perez M."/>
            <person name="Aroh O."/>
            <person name="Sun Y."/>
            <person name="Lan Y."/>
            <person name="Juniper S.K."/>
            <person name="Young C.R."/>
            <person name="Angers B."/>
            <person name="Qian P.Y."/>
        </authorList>
    </citation>
    <scope>NUCLEOTIDE SEQUENCE</scope>
    <source>
        <strain evidence="17">R07B-5</strain>
    </source>
</reference>
<dbReference type="GO" id="GO:0034765">
    <property type="term" value="P:regulation of monoatomic ion transmembrane transport"/>
    <property type="evidence" value="ECO:0007669"/>
    <property type="project" value="TreeGrafter"/>
</dbReference>
<dbReference type="Proteomes" id="UP001209878">
    <property type="component" value="Unassembled WGS sequence"/>
</dbReference>
<dbReference type="SUPFAM" id="SSF81324">
    <property type="entry name" value="Voltage-gated potassium channels"/>
    <property type="match status" value="1"/>
</dbReference>
<dbReference type="FunFam" id="2.60.40.1400:FF:000001">
    <property type="entry name" value="G protein-activated inward rectifier potassium channel 2"/>
    <property type="match status" value="1"/>
</dbReference>
<keyword evidence="5 12" id="KW-0851">Voltage-gated channel</keyword>
<keyword evidence="10 12" id="KW-0407">Ion channel</keyword>
<evidence type="ECO:0000313" key="18">
    <source>
        <dbReference type="Proteomes" id="UP001209878"/>
    </source>
</evidence>
<comment type="similarity">
    <text evidence="12">Belongs to the inward rectifier-type potassium channel (TC 1.A.2.1) family.</text>
</comment>
<keyword evidence="7 14" id="KW-1133">Transmembrane helix</keyword>
<dbReference type="AlphaFoldDB" id="A0AAD9NHS5"/>
<dbReference type="GO" id="GO:1990573">
    <property type="term" value="P:potassium ion import across plasma membrane"/>
    <property type="evidence" value="ECO:0007669"/>
    <property type="project" value="TreeGrafter"/>
</dbReference>
<keyword evidence="4 12" id="KW-0812">Transmembrane</keyword>
<feature type="domain" description="Inward rectifier potassium channel C-terminal" evidence="16">
    <location>
        <begin position="226"/>
        <end position="401"/>
    </location>
</feature>
<feature type="transmembrane region" description="Helical" evidence="14">
    <location>
        <begin position="116"/>
        <end position="137"/>
    </location>
</feature>
<comment type="subcellular location">
    <subcellularLocation>
        <location evidence="1 12">Membrane</location>
        <topology evidence="1 12">Multi-pass membrane protein</topology>
    </subcellularLocation>
</comment>
<dbReference type="InterPro" id="IPR013518">
    <property type="entry name" value="K_chnl_inward-rec_Kir_cyto"/>
</dbReference>
<keyword evidence="8 12" id="KW-0406">Ion transport</keyword>
<evidence type="ECO:0000256" key="11">
    <source>
        <dbReference type="ARBA" id="ARBA00034430"/>
    </source>
</evidence>
<protein>
    <submittedName>
        <fullName evidence="17">Uncharacterized protein</fullName>
    </submittedName>
</protein>
<dbReference type="FunFam" id="1.10.287.70:FF:000078">
    <property type="entry name" value="Putative Inward rectifier potassium channel"/>
    <property type="match status" value="1"/>
</dbReference>
<evidence type="ECO:0000256" key="3">
    <source>
        <dbReference type="ARBA" id="ARBA00022538"/>
    </source>
</evidence>
<dbReference type="InterPro" id="IPR016449">
    <property type="entry name" value="K_chnl_inward-rec_Kir"/>
</dbReference>
<sequence length="474" mass="54439">MDVSKLKLPLKARKSSSQLELMKNQPPKSPTSLNSSGFSFGDTFNEYSSKLSEASRNLTAKFNSRRERRKSCRARQRIVHKNGDYNISHENISKRHQRYLADIFTTLVDIKWRWNLLVFILAFMLSWHMFAFVWWLICYVHGDFENYGVADWQPCVEEVHDFTTALLFSIETQHTIGYGSRHTTSYCPQAILTMMLQSCFGVIIQALMTGLVFAKLSRPKKRAETLMFSKHAVVCRRDGQMCLMFRVGDMRKSHIVEAHVHAVLVKMRTTQEGEVMPLCQQPLQISDGGGDVELDSRVFLVWPIIVEHPIDESSPFWSMSAEELRHEQFELIIVLEGVVECTGMTTQARTSYLPEEILWGHRFEKLVNYKRHHEHFEIDYSRFHTTVAVDTPECSAKTLATLQETSTYMDGICEKLEEEEDDTASVTSSSTAEEPLTVVAEASFDLESDTLTSMMNSSEIETYPEDCMEPMRTV</sequence>
<evidence type="ECO:0000256" key="13">
    <source>
        <dbReference type="SAM" id="MobiDB-lite"/>
    </source>
</evidence>
<evidence type="ECO:0000256" key="6">
    <source>
        <dbReference type="ARBA" id="ARBA00022958"/>
    </source>
</evidence>
<dbReference type="EMBL" id="JAODUO010001141">
    <property type="protein sequence ID" value="KAK2170782.1"/>
    <property type="molecule type" value="Genomic_DNA"/>
</dbReference>
<evidence type="ECO:0000256" key="14">
    <source>
        <dbReference type="SAM" id="Phobius"/>
    </source>
</evidence>
<dbReference type="SUPFAM" id="SSF81296">
    <property type="entry name" value="E set domains"/>
    <property type="match status" value="1"/>
</dbReference>
<keyword evidence="3 12" id="KW-0633">Potassium transport</keyword>
<dbReference type="PRINTS" id="PR01320">
    <property type="entry name" value="KIRCHANNEL"/>
</dbReference>
<organism evidence="17 18">
    <name type="scientific">Ridgeia piscesae</name>
    <name type="common">Tubeworm</name>
    <dbReference type="NCBI Taxonomy" id="27915"/>
    <lineage>
        <taxon>Eukaryota</taxon>
        <taxon>Metazoa</taxon>
        <taxon>Spiralia</taxon>
        <taxon>Lophotrochozoa</taxon>
        <taxon>Annelida</taxon>
        <taxon>Polychaeta</taxon>
        <taxon>Sedentaria</taxon>
        <taxon>Canalipalpata</taxon>
        <taxon>Sabellida</taxon>
        <taxon>Siboglinidae</taxon>
        <taxon>Ridgeia</taxon>
    </lineage>
</organism>
<keyword evidence="18" id="KW-1185">Reference proteome</keyword>
<feature type="region of interest" description="Disordered" evidence="13">
    <location>
        <begin position="1"/>
        <end position="36"/>
    </location>
</feature>
<dbReference type="Gene3D" id="1.10.287.70">
    <property type="match status" value="1"/>
</dbReference>
<evidence type="ECO:0000259" key="16">
    <source>
        <dbReference type="Pfam" id="PF17655"/>
    </source>
</evidence>
<dbReference type="Pfam" id="PF01007">
    <property type="entry name" value="IRK"/>
    <property type="match status" value="1"/>
</dbReference>
<comment type="caution">
    <text evidence="17">The sequence shown here is derived from an EMBL/GenBank/DDBJ whole genome shotgun (WGS) entry which is preliminary data.</text>
</comment>
<evidence type="ECO:0000313" key="17">
    <source>
        <dbReference type="EMBL" id="KAK2170782.1"/>
    </source>
</evidence>
<keyword evidence="6 12" id="KW-0630">Potassium</keyword>